<dbReference type="Gramene" id="CDF36277">
    <property type="protein sequence ID" value="CDF36277"/>
    <property type="gene ID" value="CHC_T00004641001"/>
</dbReference>
<evidence type="ECO:0000313" key="2">
    <source>
        <dbReference type="Proteomes" id="UP000012073"/>
    </source>
</evidence>
<gene>
    <name evidence="1" type="ORF">CHC_T00004641001</name>
</gene>
<reference evidence="2" key="1">
    <citation type="journal article" date="2013" name="Proc. Natl. Acad. Sci. U.S.A.">
        <title>Genome structure and metabolic features in the red seaweed Chondrus crispus shed light on evolution of the Archaeplastida.</title>
        <authorList>
            <person name="Collen J."/>
            <person name="Porcel B."/>
            <person name="Carre W."/>
            <person name="Ball S.G."/>
            <person name="Chaparro C."/>
            <person name="Tonon T."/>
            <person name="Barbeyron T."/>
            <person name="Michel G."/>
            <person name="Noel B."/>
            <person name="Valentin K."/>
            <person name="Elias M."/>
            <person name="Artiguenave F."/>
            <person name="Arun A."/>
            <person name="Aury J.M."/>
            <person name="Barbosa-Neto J.F."/>
            <person name="Bothwell J.H."/>
            <person name="Bouget F.Y."/>
            <person name="Brillet L."/>
            <person name="Cabello-Hurtado F."/>
            <person name="Capella-Gutierrez S."/>
            <person name="Charrier B."/>
            <person name="Cladiere L."/>
            <person name="Cock J.M."/>
            <person name="Coelho S.M."/>
            <person name="Colleoni C."/>
            <person name="Czjzek M."/>
            <person name="Da Silva C."/>
            <person name="Delage L."/>
            <person name="Denoeud F."/>
            <person name="Deschamps P."/>
            <person name="Dittami S.M."/>
            <person name="Gabaldon T."/>
            <person name="Gachon C.M."/>
            <person name="Groisillier A."/>
            <person name="Herve C."/>
            <person name="Jabbari K."/>
            <person name="Katinka M."/>
            <person name="Kloareg B."/>
            <person name="Kowalczyk N."/>
            <person name="Labadie K."/>
            <person name="Leblanc C."/>
            <person name="Lopez P.J."/>
            <person name="McLachlan D.H."/>
            <person name="Meslet-Cladiere L."/>
            <person name="Moustafa A."/>
            <person name="Nehr Z."/>
            <person name="Nyvall Collen P."/>
            <person name="Panaud O."/>
            <person name="Partensky F."/>
            <person name="Poulain J."/>
            <person name="Rensing S.A."/>
            <person name="Rousvoal S."/>
            <person name="Samson G."/>
            <person name="Symeonidi A."/>
            <person name="Weissenbach J."/>
            <person name="Zambounis A."/>
            <person name="Wincker P."/>
            <person name="Boyen C."/>
        </authorList>
    </citation>
    <scope>NUCLEOTIDE SEQUENCE [LARGE SCALE GENOMIC DNA]</scope>
    <source>
        <strain evidence="2">cv. Stackhouse</strain>
    </source>
</reference>
<sequence length="81" mass="9205">MISFRASLTWHFMFASPIFIRHLCCQACKMDFTPLFWGLCAVCTLLHYSDPLRYSDPYAYFGSPPLGVTVSMFISVALQGK</sequence>
<organism evidence="1 2">
    <name type="scientific">Chondrus crispus</name>
    <name type="common">Carrageen Irish moss</name>
    <name type="synonym">Polymorpha crispa</name>
    <dbReference type="NCBI Taxonomy" id="2769"/>
    <lineage>
        <taxon>Eukaryota</taxon>
        <taxon>Rhodophyta</taxon>
        <taxon>Florideophyceae</taxon>
        <taxon>Rhodymeniophycidae</taxon>
        <taxon>Gigartinales</taxon>
        <taxon>Gigartinaceae</taxon>
        <taxon>Chondrus</taxon>
    </lineage>
</organism>
<dbReference type="KEGG" id="ccp:CHC_T00004641001"/>
<dbReference type="AlphaFoldDB" id="R7QCN8"/>
<accession>R7QCN8</accession>
<proteinExistence type="predicted"/>
<dbReference type="GeneID" id="17323842"/>
<evidence type="ECO:0000313" key="1">
    <source>
        <dbReference type="EMBL" id="CDF36277.1"/>
    </source>
</evidence>
<dbReference type="RefSeq" id="XP_005716096.1">
    <property type="nucleotide sequence ID" value="XM_005716039.1"/>
</dbReference>
<keyword evidence="2" id="KW-1185">Reference proteome</keyword>
<protein>
    <submittedName>
        <fullName evidence="1">Uncharacterized protein</fullName>
    </submittedName>
</protein>
<dbReference type="Proteomes" id="UP000012073">
    <property type="component" value="Unassembled WGS sequence"/>
</dbReference>
<name>R7QCN8_CHOCR</name>
<dbReference type="EMBL" id="HG001769">
    <property type="protein sequence ID" value="CDF36277.1"/>
    <property type="molecule type" value="Genomic_DNA"/>
</dbReference>